<dbReference type="OrthoDB" id="5134197at2759"/>
<feature type="domain" description="FAD-dependent oxidoreductase 2 FAD-binding" evidence="5">
    <location>
        <begin position="11"/>
        <end position="513"/>
    </location>
</feature>
<evidence type="ECO:0000313" key="7">
    <source>
        <dbReference type="Proteomes" id="UP000078544"/>
    </source>
</evidence>
<dbReference type="InterPro" id="IPR003953">
    <property type="entry name" value="FAD-dep_OxRdtase_2_FAD-bd"/>
</dbReference>
<dbReference type="PANTHER" id="PTHR43400">
    <property type="entry name" value="FUMARATE REDUCTASE"/>
    <property type="match status" value="1"/>
</dbReference>
<dbReference type="SUPFAM" id="SSF51905">
    <property type="entry name" value="FAD/NAD(P)-binding domain"/>
    <property type="match status" value="1"/>
</dbReference>
<dbReference type="NCBIfam" id="NF005511">
    <property type="entry name" value="PRK07121.1-4"/>
    <property type="match status" value="1"/>
</dbReference>
<keyword evidence="2" id="KW-0285">Flavoprotein</keyword>
<dbReference type="GO" id="GO:0008202">
    <property type="term" value="P:steroid metabolic process"/>
    <property type="evidence" value="ECO:0007669"/>
    <property type="project" value="UniProtKB-ARBA"/>
</dbReference>
<sequence>MNSHTLAKGLDVIVVGGGVSGICAAVSAAENGASVVVLDRAFGGGASAISGGVVYAGGGTRHQVAAGFDDTPDNMFRYLRREVGDAVDETTLRSFCNQSVASIEWLETHGVRFSGTMVPYKTSYPTGEYHLHYSGNEKAKPWASLAKPAPRGHRTVGQGLPGMEMTGASLWQSMFDSAVRLGVGFIPASRVHQLLVDDRGKVQGVQYRALGAAGPGWAIALYKWLTNKAKKYRATFQYMSNALDCVADVLWTKYARDESLEARAVILAAGGFHSSRPTSFKVNKEMVRRYAPWVMKMAPLGTSGDDGTGINLGQSVGGSISHMGRVAAWRFIYPPEALSEGVVVCPAGQRIASEDLYGGSLADAMIRNADGRGVLILDSLQWQRFKHQIPQQTQGLWRLVARYIEVWNHHKAESIQLLAKILGIDANTLQLTIHEHNDAIVNGEPDPMGKVESRCVVASPPFYAIDISIQASGFMSVPTFTLGGLRVNGTTGRLLNDAGDAIPGVYAAGRNAVGICSNSYISGLSLADCVFSGRRAGEHAVTKGRIDE</sequence>
<evidence type="ECO:0000256" key="2">
    <source>
        <dbReference type="ARBA" id="ARBA00022630"/>
    </source>
</evidence>
<evidence type="ECO:0000256" key="4">
    <source>
        <dbReference type="ARBA" id="ARBA00023002"/>
    </source>
</evidence>
<dbReference type="AlphaFoldDB" id="A0A167W2Y6"/>
<name>A0A167W2Y6_9HYPO</name>
<dbReference type="Proteomes" id="UP000078544">
    <property type="component" value="Unassembled WGS sequence"/>
</dbReference>
<evidence type="ECO:0000256" key="1">
    <source>
        <dbReference type="ARBA" id="ARBA00001974"/>
    </source>
</evidence>
<dbReference type="EMBL" id="AZGY01000030">
    <property type="protein sequence ID" value="KZZ88341.1"/>
    <property type="molecule type" value="Genomic_DNA"/>
</dbReference>
<evidence type="ECO:0000259" key="5">
    <source>
        <dbReference type="Pfam" id="PF00890"/>
    </source>
</evidence>
<dbReference type="Gene3D" id="3.90.700.10">
    <property type="entry name" value="Succinate dehydrogenase/fumarate reductase flavoprotein, catalytic domain"/>
    <property type="match status" value="1"/>
</dbReference>
<organism evidence="6 7">
    <name type="scientific">Moelleriella libera RCEF 2490</name>
    <dbReference type="NCBI Taxonomy" id="1081109"/>
    <lineage>
        <taxon>Eukaryota</taxon>
        <taxon>Fungi</taxon>
        <taxon>Dikarya</taxon>
        <taxon>Ascomycota</taxon>
        <taxon>Pezizomycotina</taxon>
        <taxon>Sordariomycetes</taxon>
        <taxon>Hypocreomycetidae</taxon>
        <taxon>Hypocreales</taxon>
        <taxon>Clavicipitaceae</taxon>
        <taxon>Moelleriella</taxon>
    </lineage>
</organism>
<protein>
    <submittedName>
        <fullName evidence="6">Fumarate reductase/succinate dehydrogenase flavoprotein</fullName>
    </submittedName>
</protein>
<proteinExistence type="predicted"/>
<keyword evidence="3" id="KW-0274">FAD</keyword>
<dbReference type="Pfam" id="PF00890">
    <property type="entry name" value="FAD_binding_2"/>
    <property type="match status" value="1"/>
</dbReference>
<dbReference type="InterPro" id="IPR027477">
    <property type="entry name" value="Succ_DH/fumarate_Rdtase_cat_sf"/>
</dbReference>
<comment type="cofactor">
    <cofactor evidence="1">
        <name>FAD</name>
        <dbReference type="ChEBI" id="CHEBI:57692"/>
    </cofactor>
</comment>
<evidence type="ECO:0000256" key="3">
    <source>
        <dbReference type="ARBA" id="ARBA00022827"/>
    </source>
</evidence>
<keyword evidence="4" id="KW-0560">Oxidoreductase</keyword>
<keyword evidence="7" id="KW-1185">Reference proteome</keyword>
<evidence type="ECO:0000313" key="6">
    <source>
        <dbReference type="EMBL" id="KZZ88341.1"/>
    </source>
</evidence>
<dbReference type="PANTHER" id="PTHR43400:SF10">
    <property type="entry name" value="3-OXOSTEROID 1-DEHYDROGENASE"/>
    <property type="match status" value="1"/>
</dbReference>
<dbReference type="Gene3D" id="3.50.50.60">
    <property type="entry name" value="FAD/NAD(P)-binding domain"/>
    <property type="match status" value="3"/>
</dbReference>
<dbReference type="InterPro" id="IPR050315">
    <property type="entry name" value="FAD-oxidoreductase_2"/>
</dbReference>
<gene>
    <name evidence="6" type="ORF">AAL_08104</name>
</gene>
<accession>A0A167W2Y6</accession>
<dbReference type="STRING" id="1081109.A0A167W2Y6"/>
<reference evidence="6 7" key="1">
    <citation type="journal article" date="2016" name="Genome Biol. Evol.">
        <title>Divergent and convergent evolution of fungal pathogenicity.</title>
        <authorList>
            <person name="Shang Y."/>
            <person name="Xiao G."/>
            <person name="Zheng P."/>
            <person name="Cen K."/>
            <person name="Zhan S."/>
            <person name="Wang C."/>
        </authorList>
    </citation>
    <scope>NUCLEOTIDE SEQUENCE [LARGE SCALE GENOMIC DNA]</scope>
    <source>
        <strain evidence="6 7">RCEF 2490</strain>
    </source>
</reference>
<dbReference type="PRINTS" id="PR00411">
    <property type="entry name" value="PNDRDTASEI"/>
</dbReference>
<dbReference type="InterPro" id="IPR036188">
    <property type="entry name" value="FAD/NAD-bd_sf"/>
</dbReference>
<comment type="caution">
    <text evidence="6">The sequence shown here is derived from an EMBL/GenBank/DDBJ whole genome shotgun (WGS) entry which is preliminary data.</text>
</comment>
<dbReference type="GO" id="GO:0016491">
    <property type="term" value="F:oxidoreductase activity"/>
    <property type="evidence" value="ECO:0007669"/>
    <property type="project" value="UniProtKB-KW"/>
</dbReference>
<dbReference type="SUPFAM" id="SSF56425">
    <property type="entry name" value="Succinate dehydrogenase/fumarate reductase flavoprotein, catalytic domain"/>
    <property type="match status" value="1"/>
</dbReference>